<accession>A0ABZ2ENN2</accession>
<evidence type="ECO:0000259" key="2">
    <source>
        <dbReference type="Pfam" id="PF18935"/>
    </source>
</evidence>
<evidence type="ECO:0000313" key="4">
    <source>
        <dbReference type="Proteomes" id="UP001321305"/>
    </source>
</evidence>
<evidence type="ECO:0000256" key="1">
    <source>
        <dbReference type="SAM" id="SignalP"/>
    </source>
</evidence>
<protein>
    <recommendedName>
        <fullName evidence="2">DUF5683 domain-containing protein</fullName>
    </recommendedName>
</protein>
<reference evidence="4" key="1">
    <citation type="submission" date="2024-01" db="EMBL/GenBank/DDBJ databases">
        <title>Mycovorax composti gen. nov. sp. nov., a member of the family Chitinophagaceae isolated from button mushroom compost.</title>
        <authorList>
            <person name="Thai M."/>
            <person name="Bell T.L."/>
            <person name="Kertesz M.A."/>
        </authorList>
    </citation>
    <scope>NUCLEOTIDE SEQUENCE [LARGE SCALE GENOMIC DNA]</scope>
    <source>
        <strain evidence="4">C216</strain>
    </source>
</reference>
<feature type="chain" id="PRO_5045860253" description="DUF5683 domain-containing protein" evidence="1">
    <location>
        <begin position="23"/>
        <end position="222"/>
    </location>
</feature>
<keyword evidence="1" id="KW-0732">Signal</keyword>
<evidence type="ECO:0000313" key="3">
    <source>
        <dbReference type="EMBL" id="WWC85060.1"/>
    </source>
</evidence>
<dbReference type="RefSeq" id="WP_409966175.1">
    <property type="nucleotide sequence ID" value="NZ_CP144143.1"/>
</dbReference>
<organism evidence="3 4">
    <name type="scientific">Mycovorax composti</name>
    <dbReference type="NCBI Taxonomy" id="2962693"/>
    <lineage>
        <taxon>Bacteria</taxon>
        <taxon>Pseudomonadati</taxon>
        <taxon>Bacteroidota</taxon>
        <taxon>Chitinophagia</taxon>
        <taxon>Chitinophagales</taxon>
        <taxon>Chitinophagaceae</taxon>
        <taxon>Mycovorax</taxon>
    </lineage>
</organism>
<dbReference type="InterPro" id="IPR043738">
    <property type="entry name" value="DUF5683"/>
</dbReference>
<name>A0ABZ2ENN2_9BACT</name>
<dbReference type="Pfam" id="PF18935">
    <property type="entry name" value="DUF5683"/>
    <property type="match status" value="1"/>
</dbReference>
<feature type="domain" description="DUF5683" evidence="2">
    <location>
        <begin position="59"/>
        <end position="219"/>
    </location>
</feature>
<sequence>MQLFRRFFLFVLLLGSCCVSNAQTDTTAVENPKDSITISEESNLANIVADSLQPKGPKMKRPRDAALRSAILPGWGQVYNKKIWKVPIVYGALGGTGGYFLYNRKWYREYRDAVRIITELTSPNGSKDSTAYLSMNENIRKWYERNQAGGLETLRFYRDDTRKKLDYSFLYFLLAWALNVVDATVDAHLQQFDISPDITFRVQPGYSEMARTSGISLVLHFK</sequence>
<proteinExistence type="predicted"/>
<gene>
    <name evidence="3" type="ORF">PIECOFPK_02803</name>
</gene>
<feature type="signal peptide" evidence="1">
    <location>
        <begin position="1"/>
        <end position="22"/>
    </location>
</feature>
<keyword evidence="4" id="KW-1185">Reference proteome</keyword>
<dbReference type="PROSITE" id="PS51257">
    <property type="entry name" value="PROKAR_LIPOPROTEIN"/>
    <property type="match status" value="1"/>
</dbReference>
<dbReference type="Proteomes" id="UP001321305">
    <property type="component" value="Chromosome"/>
</dbReference>
<dbReference type="EMBL" id="CP144143">
    <property type="protein sequence ID" value="WWC85060.1"/>
    <property type="molecule type" value="Genomic_DNA"/>
</dbReference>